<reference evidence="7" key="1">
    <citation type="submission" date="2018-05" db="EMBL/GenBank/DDBJ databases">
        <title>Draft genome of Mucuna pruriens seed.</title>
        <authorList>
            <person name="Nnadi N.E."/>
            <person name="Vos R."/>
            <person name="Hasami M.H."/>
            <person name="Devisetty U.K."/>
            <person name="Aguiy J.C."/>
        </authorList>
    </citation>
    <scope>NUCLEOTIDE SEQUENCE [LARGE SCALE GENOMIC DNA]</scope>
    <source>
        <strain evidence="7">JCA_2017</strain>
    </source>
</reference>
<dbReference type="OrthoDB" id="264392at2759"/>
<dbReference type="EMBL" id="QJKJ01011695">
    <property type="protein sequence ID" value="RDX70469.1"/>
    <property type="molecule type" value="Genomic_DNA"/>
</dbReference>
<evidence type="ECO:0000256" key="6">
    <source>
        <dbReference type="SAM" id="Phobius"/>
    </source>
</evidence>
<dbReference type="Pfam" id="PF03092">
    <property type="entry name" value="BT1"/>
    <property type="match status" value="1"/>
</dbReference>
<name>A0A371EWV5_MUCPR</name>
<comment type="subcellular location">
    <subcellularLocation>
        <location evidence="1">Membrane</location>
        <topology evidence="1">Multi-pass membrane protein</topology>
    </subcellularLocation>
</comment>
<keyword evidence="4 6" id="KW-1133">Transmembrane helix</keyword>
<protein>
    <submittedName>
        <fullName evidence="7">Uncharacterized protein</fullName>
    </submittedName>
</protein>
<comment type="caution">
    <text evidence="7">The sequence shown here is derived from an EMBL/GenBank/DDBJ whole genome shotgun (WGS) entry which is preliminary data.</text>
</comment>
<keyword evidence="5 6" id="KW-0472">Membrane</keyword>
<dbReference type="GO" id="GO:0016020">
    <property type="term" value="C:membrane"/>
    <property type="evidence" value="ECO:0007669"/>
    <property type="project" value="UniProtKB-SubCell"/>
</dbReference>
<accession>A0A371EWV5</accession>
<dbReference type="Proteomes" id="UP000257109">
    <property type="component" value="Unassembled WGS sequence"/>
</dbReference>
<dbReference type="AlphaFoldDB" id="A0A371EWV5"/>
<evidence type="ECO:0000256" key="2">
    <source>
        <dbReference type="ARBA" id="ARBA00022448"/>
    </source>
</evidence>
<dbReference type="InterPro" id="IPR039309">
    <property type="entry name" value="BT1"/>
</dbReference>
<evidence type="ECO:0000313" key="7">
    <source>
        <dbReference type="EMBL" id="RDX70469.1"/>
    </source>
</evidence>
<evidence type="ECO:0000313" key="8">
    <source>
        <dbReference type="Proteomes" id="UP000257109"/>
    </source>
</evidence>
<evidence type="ECO:0000256" key="4">
    <source>
        <dbReference type="ARBA" id="ARBA00022989"/>
    </source>
</evidence>
<sequence>MWKAQNRALSSYRLCDTLVKQLYSLTLLCSRTTLPKILFDVLFYVLLYHKFSWFYPYVLGRVKLVTSIASLLGVGHYKRFMKNCTSQLVLSTFLLVHLHRMCGLSVGIHHDFFRFKILRF</sequence>
<evidence type="ECO:0000256" key="1">
    <source>
        <dbReference type="ARBA" id="ARBA00004141"/>
    </source>
</evidence>
<organism evidence="7 8">
    <name type="scientific">Mucuna pruriens</name>
    <name type="common">Velvet bean</name>
    <name type="synonym">Dolichos pruriens</name>
    <dbReference type="NCBI Taxonomy" id="157652"/>
    <lineage>
        <taxon>Eukaryota</taxon>
        <taxon>Viridiplantae</taxon>
        <taxon>Streptophyta</taxon>
        <taxon>Embryophyta</taxon>
        <taxon>Tracheophyta</taxon>
        <taxon>Spermatophyta</taxon>
        <taxon>Magnoliopsida</taxon>
        <taxon>eudicotyledons</taxon>
        <taxon>Gunneridae</taxon>
        <taxon>Pentapetalae</taxon>
        <taxon>rosids</taxon>
        <taxon>fabids</taxon>
        <taxon>Fabales</taxon>
        <taxon>Fabaceae</taxon>
        <taxon>Papilionoideae</taxon>
        <taxon>50 kb inversion clade</taxon>
        <taxon>NPAAA clade</taxon>
        <taxon>indigoferoid/millettioid clade</taxon>
        <taxon>Phaseoleae</taxon>
        <taxon>Mucuna</taxon>
    </lineage>
</organism>
<keyword evidence="3 6" id="KW-0812">Transmembrane</keyword>
<gene>
    <name evidence="7" type="ORF">CR513_50286</name>
</gene>
<keyword evidence="2" id="KW-0813">Transport</keyword>
<proteinExistence type="predicted"/>
<evidence type="ECO:0000256" key="3">
    <source>
        <dbReference type="ARBA" id="ARBA00022692"/>
    </source>
</evidence>
<feature type="transmembrane region" description="Helical" evidence="6">
    <location>
        <begin position="53"/>
        <end position="74"/>
    </location>
</feature>
<feature type="non-terminal residue" evidence="7">
    <location>
        <position position="1"/>
    </location>
</feature>
<feature type="transmembrane region" description="Helical" evidence="6">
    <location>
        <begin position="21"/>
        <end position="47"/>
    </location>
</feature>
<keyword evidence="8" id="KW-1185">Reference proteome</keyword>
<evidence type="ECO:0000256" key="5">
    <source>
        <dbReference type="ARBA" id="ARBA00023136"/>
    </source>
</evidence>